<protein>
    <submittedName>
        <fullName evidence="2">Uncharacterized protein</fullName>
    </submittedName>
</protein>
<keyword evidence="3" id="KW-1185">Reference proteome</keyword>
<dbReference type="EMBL" id="PQXM01000603">
    <property type="protein sequence ID" value="TGO71220.1"/>
    <property type="molecule type" value="Genomic_DNA"/>
</dbReference>
<reference evidence="2 3" key="1">
    <citation type="submission" date="2017-12" db="EMBL/GenBank/DDBJ databases">
        <title>Comparative genomics of Botrytis spp.</title>
        <authorList>
            <person name="Valero-Jimenez C.A."/>
            <person name="Tapia P."/>
            <person name="Veloso J."/>
            <person name="Silva-Moreno E."/>
            <person name="Staats M."/>
            <person name="Valdes J.H."/>
            <person name="Van Kan J.A.L."/>
        </authorList>
    </citation>
    <scope>NUCLEOTIDE SEQUENCE [LARGE SCALE GENOMIC DNA]</scope>
    <source>
        <strain evidence="2 3">Be9601</strain>
    </source>
</reference>
<dbReference type="OrthoDB" id="3546937at2759"/>
<comment type="caution">
    <text evidence="2">The sequence shown here is derived from an EMBL/GenBank/DDBJ whole genome shotgun (WGS) entry which is preliminary data.</text>
</comment>
<organism evidence="2 3">
    <name type="scientific">Botrytis elliptica</name>
    <dbReference type="NCBI Taxonomy" id="278938"/>
    <lineage>
        <taxon>Eukaryota</taxon>
        <taxon>Fungi</taxon>
        <taxon>Dikarya</taxon>
        <taxon>Ascomycota</taxon>
        <taxon>Pezizomycotina</taxon>
        <taxon>Leotiomycetes</taxon>
        <taxon>Helotiales</taxon>
        <taxon>Sclerotiniaceae</taxon>
        <taxon>Botrytis</taxon>
    </lineage>
</organism>
<name>A0A4Z1JI70_9HELO</name>
<evidence type="ECO:0000313" key="2">
    <source>
        <dbReference type="EMBL" id="TGO71220.1"/>
    </source>
</evidence>
<dbReference type="Proteomes" id="UP000297229">
    <property type="component" value="Unassembled WGS sequence"/>
</dbReference>
<sequence length="267" mass="30060">MDNLFIKEGTAKQVDVKYEDNVNLPADTPSGHPHIIKWNAGVDKDKIPNDLLTVDVIATILYKFNPLALSHLLDVQAGHFICWWDTNGHMKLSENDQEHQNGMVDSESDKSDNMSPDYICLLRAGNIVRVGITSFASHCSDLDVTYVICEKGNWEIICSEDRSHDEKDYPYTSSMERGEAHDHKLARMIIRGTDFEGKKNMPMSFHSKCVSITGRVTEVSQQVQEAVTGSGGSSRFVGEMSEVQGRLDKLQKSVEEVKRSLKRKRND</sequence>
<dbReference type="AlphaFoldDB" id="A0A4Z1JI70"/>
<gene>
    <name evidence="2" type="ORF">BELL_0605g00070</name>
</gene>
<evidence type="ECO:0000313" key="3">
    <source>
        <dbReference type="Proteomes" id="UP000297229"/>
    </source>
</evidence>
<accession>A0A4Z1JI70</accession>
<proteinExistence type="predicted"/>
<keyword evidence="1" id="KW-0175">Coiled coil</keyword>
<feature type="coiled-coil region" evidence="1">
    <location>
        <begin position="240"/>
        <end position="267"/>
    </location>
</feature>
<evidence type="ECO:0000256" key="1">
    <source>
        <dbReference type="SAM" id="Coils"/>
    </source>
</evidence>